<reference evidence="2 3" key="1">
    <citation type="journal article" date="2022" name="Cell">
        <title>Repeat-based holocentromeres influence genome architecture and karyotype evolution.</title>
        <authorList>
            <person name="Hofstatter P.G."/>
            <person name="Thangavel G."/>
            <person name="Lux T."/>
            <person name="Neumann P."/>
            <person name="Vondrak T."/>
            <person name="Novak P."/>
            <person name="Zhang M."/>
            <person name="Costa L."/>
            <person name="Castellani M."/>
            <person name="Scott A."/>
            <person name="Toegelov H."/>
            <person name="Fuchs J."/>
            <person name="Mata-Sucre Y."/>
            <person name="Dias Y."/>
            <person name="Vanzela A.L.L."/>
            <person name="Huettel B."/>
            <person name="Almeida C.C.S."/>
            <person name="Simkova H."/>
            <person name="Souza G."/>
            <person name="Pedrosa-Harand A."/>
            <person name="Macas J."/>
            <person name="Mayer K.F.X."/>
            <person name="Houben A."/>
            <person name="Marques A."/>
        </authorList>
    </citation>
    <scope>NUCLEOTIDE SEQUENCE [LARGE SCALE GENOMIC DNA]</scope>
    <source>
        <strain evidence="2">RhyTen1mFocal</strain>
    </source>
</reference>
<dbReference type="Pfam" id="PF00646">
    <property type="entry name" value="F-box"/>
    <property type="match status" value="1"/>
</dbReference>
<dbReference type="EMBL" id="JAMRDG010000002">
    <property type="protein sequence ID" value="KAJ3691109.1"/>
    <property type="molecule type" value="Genomic_DNA"/>
</dbReference>
<proteinExistence type="predicted"/>
<dbReference type="Proteomes" id="UP001210211">
    <property type="component" value="Unassembled WGS sequence"/>
</dbReference>
<dbReference type="CDD" id="cd22162">
    <property type="entry name" value="F-box_AtSKIP3-like"/>
    <property type="match status" value="1"/>
</dbReference>
<comment type="caution">
    <text evidence="2">The sequence shown here is derived from an EMBL/GenBank/DDBJ whole genome shotgun (WGS) entry which is preliminary data.</text>
</comment>
<name>A0AAD5ZD43_9POAL</name>
<sequence>MGTMGGLNLLPEDCIAHVISFTSPRYACILSLVSSSFRSAADSDAIWERFLPSDYASLLSRAVEPVQYASKKELYMRLCDCPVQIDGGKLSFGLKKSTGAKCITIAVCEMDMPGYEDKKYWKLISLSNSRFPKAAKLTYHISNRHTQISGRIDSKVLSSQTIGLTECRKRVFLRPPRNPTEISKSTYVCVSGGKNYILDVKWSKKRIDGWMEVELGHFYNENWEDREVEIRLRVIRGYMPAGIVFLGIELRPKTSMDDAELISYDFMDQVDQGKTDRVP</sequence>
<dbReference type="PANTHER" id="PTHR32278:SF111">
    <property type="entry name" value="F-BOX PROTEIN PP2-B12-RELATED"/>
    <property type="match status" value="1"/>
</dbReference>
<dbReference type="SMART" id="SM00256">
    <property type="entry name" value="FBOX"/>
    <property type="match status" value="1"/>
</dbReference>
<evidence type="ECO:0000313" key="2">
    <source>
        <dbReference type="EMBL" id="KAJ3691109.1"/>
    </source>
</evidence>
<evidence type="ECO:0000313" key="3">
    <source>
        <dbReference type="Proteomes" id="UP001210211"/>
    </source>
</evidence>
<accession>A0AAD5ZD43</accession>
<dbReference type="SUPFAM" id="SSF81383">
    <property type="entry name" value="F-box domain"/>
    <property type="match status" value="1"/>
</dbReference>
<feature type="domain" description="F-box" evidence="1">
    <location>
        <begin position="10"/>
        <end position="50"/>
    </location>
</feature>
<gene>
    <name evidence="2" type="ORF">LUZ61_020273</name>
</gene>
<dbReference type="Pfam" id="PF14299">
    <property type="entry name" value="PP2"/>
    <property type="match status" value="1"/>
</dbReference>
<dbReference type="InterPro" id="IPR001810">
    <property type="entry name" value="F-box_dom"/>
</dbReference>
<dbReference type="Gene3D" id="1.20.1280.50">
    <property type="match status" value="1"/>
</dbReference>
<dbReference type="InterPro" id="IPR025886">
    <property type="entry name" value="PP2-like"/>
</dbReference>
<keyword evidence="3" id="KW-1185">Reference proteome</keyword>
<dbReference type="PANTHER" id="PTHR32278">
    <property type="entry name" value="F-BOX DOMAIN-CONTAINING PROTEIN"/>
    <property type="match status" value="1"/>
</dbReference>
<dbReference type="AlphaFoldDB" id="A0AAD5ZD43"/>
<protein>
    <recommendedName>
        <fullName evidence="1">F-box domain-containing protein</fullName>
    </recommendedName>
</protein>
<organism evidence="2 3">
    <name type="scientific">Rhynchospora tenuis</name>
    <dbReference type="NCBI Taxonomy" id="198213"/>
    <lineage>
        <taxon>Eukaryota</taxon>
        <taxon>Viridiplantae</taxon>
        <taxon>Streptophyta</taxon>
        <taxon>Embryophyta</taxon>
        <taxon>Tracheophyta</taxon>
        <taxon>Spermatophyta</taxon>
        <taxon>Magnoliopsida</taxon>
        <taxon>Liliopsida</taxon>
        <taxon>Poales</taxon>
        <taxon>Cyperaceae</taxon>
        <taxon>Cyperoideae</taxon>
        <taxon>Rhynchosporeae</taxon>
        <taxon>Rhynchospora</taxon>
    </lineage>
</organism>
<dbReference type="InterPro" id="IPR036047">
    <property type="entry name" value="F-box-like_dom_sf"/>
</dbReference>
<evidence type="ECO:0000259" key="1">
    <source>
        <dbReference type="SMART" id="SM00256"/>
    </source>
</evidence>